<keyword evidence="3" id="KW-1185">Reference proteome</keyword>
<evidence type="ECO:0000256" key="1">
    <source>
        <dbReference type="SAM" id="Phobius"/>
    </source>
</evidence>
<keyword evidence="1" id="KW-0472">Membrane</keyword>
<gene>
    <name evidence="2" type="ORF">FEF09_23980</name>
</gene>
<organism evidence="2 3">
    <name type="scientific">Chitinophaga pinensis</name>
    <dbReference type="NCBI Taxonomy" id="79329"/>
    <lineage>
        <taxon>Bacteria</taxon>
        <taxon>Pseudomonadati</taxon>
        <taxon>Bacteroidota</taxon>
        <taxon>Chitinophagia</taxon>
        <taxon>Chitinophagales</taxon>
        <taxon>Chitinophagaceae</taxon>
        <taxon>Chitinophaga</taxon>
    </lineage>
</organism>
<dbReference type="EMBL" id="VOHS01000037">
    <property type="protein sequence ID" value="TWV95696.1"/>
    <property type="molecule type" value="Genomic_DNA"/>
</dbReference>
<dbReference type="AlphaFoldDB" id="A0A5C6LR71"/>
<dbReference type="OrthoDB" id="645460at2"/>
<sequence length="248" mass="28130">MKYALSPGATISEQEKAFRSFISNDPALSYFLETGTLRKNAKFAKEELYKDPAFLAFISPYFEDIYVKAIFRCFDLKDTNLISDIAANPLLLDDTHKKMAFDKIFKLLEDKKARLISLCNNIQLGYQVDMIELSEQTGVMTICILNYLPVDFQAFRTAYGNEIVKLVRSLMTKDFNSARNIITDVRQLKADAQTTYDAEQLYQQMENAAQKAAAVESAREENSSGASVIWGVIAFIIFIIKMILIFAD</sequence>
<feature type="transmembrane region" description="Helical" evidence="1">
    <location>
        <begin position="228"/>
        <end position="247"/>
    </location>
</feature>
<reference evidence="2 3" key="1">
    <citation type="submission" date="2019-08" db="EMBL/GenBank/DDBJ databases">
        <title>Whole genome sequencing of chitin degrading bacteria Chitinophaga pinensis YS16.</title>
        <authorList>
            <person name="Singh R.P."/>
            <person name="Manchanda G."/>
            <person name="Maurya I.K."/>
            <person name="Joshi N.K."/>
            <person name="Srivastava A.K."/>
        </authorList>
    </citation>
    <scope>NUCLEOTIDE SEQUENCE [LARGE SCALE GENOMIC DNA]</scope>
    <source>
        <strain evidence="2 3">YS-16</strain>
    </source>
</reference>
<evidence type="ECO:0000313" key="3">
    <source>
        <dbReference type="Proteomes" id="UP000318815"/>
    </source>
</evidence>
<dbReference type="Proteomes" id="UP000318815">
    <property type="component" value="Unassembled WGS sequence"/>
</dbReference>
<comment type="caution">
    <text evidence="2">The sequence shown here is derived from an EMBL/GenBank/DDBJ whole genome shotgun (WGS) entry which is preliminary data.</text>
</comment>
<accession>A0A5C6LR71</accession>
<name>A0A5C6LR71_9BACT</name>
<dbReference type="RefSeq" id="WP_146307450.1">
    <property type="nucleotide sequence ID" value="NZ_VOHS01000037.1"/>
</dbReference>
<evidence type="ECO:0000313" key="2">
    <source>
        <dbReference type="EMBL" id="TWV95696.1"/>
    </source>
</evidence>
<protein>
    <submittedName>
        <fullName evidence="2">Uncharacterized protein</fullName>
    </submittedName>
</protein>
<proteinExistence type="predicted"/>
<keyword evidence="1" id="KW-0812">Transmembrane</keyword>
<keyword evidence="1" id="KW-1133">Transmembrane helix</keyword>